<evidence type="ECO:0000313" key="2">
    <source>
        <dbReference type="Proteomes" id="UP001431449"/>
    </source>
</evidence>
<proteinExistence type="predicted"/>
<keyword evidence="2" id="KW-1185">Reference proteome</keyword>
<protein>
    <submittedName>
        <fullName evidence="1">Uncharacterized protein</fullName>
    </submittedName>
</protein>
<name>A0ABT0GLI7_9GAMM</name>
<organism evidence="1 2">
    <name type="scientific">Pseudomarimonas salicorniae</name>
    <dbReference type="NCBI Taxonomy" id="2933270"/>
    <lineage>
        <taxon>Bacteria</taxon>
        <taxon>Pseudomonadati</taxon>
        <taxon>Pseudomonadota</taxon>
        <taxon>Gammaproteobacteria</taxon>
        <taxon>Lysobacterales</taxon>
        <taxon>Lysobacteraceae</taxon>
        <taxon>Pseudomarimonas</taxon>
    </lineage>
</organism>
<dbReference type="Proteomes" id="UP001431449">
    <property type="component" value="Unassembled WGS sequence"/>
</dbReference>
<evidence type="ECO:0000313" key="1">
    <source>
        <dbReference type="EMBL" id="MCK7594912.1"/>
    </source>
</evidence>
<comment type="caution">
    <text evidence="1">The sequence shown here is derived from an EMBL/GenBank/DDBJ whole genome shotgun (WGS) entry which is preliminary data.</text>
</comment>
<gene>
    <name evidence="1" type="ORF">M0G41_14685</name>
</gene>
<reference evidence="1" key="1">
    <citation type="submission" date="2022-04" db="EMBL/GenBank/DDBJ databases">
        <title>Lysobacter sp. CAU 1642 isolated from sea sand.</title>
        <authorList>
            <person name="Kim W."/>
        </authorList>
    </citation>
    <scope>NUCLEOTIDE SEQUENCE</scope>
    <source>
        <strain evidence="1">CAU 1642</strain>
    </source>
</reference>
<sequence length="45" mass="4888">MSSPVAMLARAPALAIRAPRGPLQPLRLWLLYCWMGGFLMGVGFA</sequence>
<accession>A0ABT0GLI7</accession>
<dbReference type="EMBL" id="JALNMH010000012">
    <property type="protein sequence ID" value="MCK7594912.1"/>
    <property type="molecule type" value="Genomic_DNA"/>
</dbReference>
<dbReference type="RefSeq" id="WP_248210600.1">
    <property type="nucleotide sequence ID" value="NZ_JALNMH010000012.1"/>
</dbReference>